<organism evidence="2 3">
    <name type="scientific">Tieghemiomyces parasiticus</name>
    <dbReference type="NCBI Taxonomy" id="78921"/>
    <lineage>
        <taxon>Eukaryota</taxon>
        <taxon>Fungi</taxon>
        <taxon>Fungi incertae sedis</taxon>
        <taxon>Zoopagomycota</taxon>
        <taxon>Kickxellomycotina</taxon>
        <taxon>Dimargaritomycetes</taxon>
        <taxon>Dimargaritales</taxon>
        <taxon>Dimargaritaceae</taxon>
        <taxon>Tieghemiomyces</taxon>
    </lineage>
</organism>
<comment type="caution">
    <text evidence="2">The sequence shown here is derived from an EMBL/GenBank/DDBJ whole genome shotgun (WGS) entry which is preliminary data.</text>
</comment>
<dbReference type="OrthoDB" id="407630at2759"/>
<reference evidence="2" key="1">
    <citation type="submission" date="2022-07" db="EMBL/GenBank/DDBJ databases">
        <title>Phylogenomic reconstructions and comparative analyses of Kickxellomycotina fungi.</title>
        <authorList>
            <person name="Reynolds N.K."/>
            <person name="Stajich J.E."/>
            <person name="Barry K."/>
            <person name="Grigoriev I.V."/>
            <person name="Crous P."/>
            <person name="Smith M.E."/>
        </authorList>
    </citation>
    <scope>NUCLEOTIDE SEQUENCE</scope>
    <source>
        <strain evidence="2">RSA 861</strain>
    </source>
</reference>
<dbReference type="Proteomes" id="UP001150569">
    <property type="component" value="Unassembled WGS sequence"/>
</dbReference>
<evidence type="ECO:0000259" key="1">
    <source>
        <dbReference type="PROSITE" id="PS50904"/>
    </source>
</evidence>
<evidence type="ECO:0000313" key="3">
    <source>
        <dbReference type="Proteomes" id="UP001150569"/>
    </source>
</evidence>
<proteinExistence type="predicted"/>
<protein>
    <submittedName>
        <fullName evidence="2">Phospholipid metabolism protein</fullName>
    </submittedName>
</protein>
<keyword evidence="3" id="KW-1185">Reference proteome</keyword>
<name>A0A9W8E1G7_9FUNG</name>
<dbReference type="AlphaFoldDB" id="A0A9W8E1G7"/>
<gene>
    <name evidence="2" type="primary">UPS2_1</name>
    <name evidence="2" type="ORF">IWQ60_001939</name>
</gene>
<feature type="domain" description="PRELI/MSF1" evidence="1">
    <location>
        <begin position="1"/>
        <end position="172"/>
    </location>
</feature>
<dbReference type="Pfam" id="PF04707">
    <property type="entry name" value="PRELI"/>
    <property type="match status" value="1"/>
</dbReference>
<accession>A0A9W8E1G7</accession>
<evidence type="ECO:0000313" key="2">
    <source>
        <dbReference type="EMBL" id="KAJ1928564.1"/>
    </source>
</evidence>
<dbReference type="GO" id="GO:0005758">
    <property type="term" value="C:mitochondrial intermembrane space"/>
    <property type="evidence" value="ECO:0007669"/>
    <property type="project" value="InterPro"/>
</dbReference>
<dbReference type="PANTHER" id="PTHR11158">
    <property type="entry name" value="MSF1/PX19 RELATED"/>
    <property type="match status" value="1"/>
</dbReference>
<dbReference type="EMBL" id="JANBPT010000068">
    <property type="protein sequence ID" value="KAJ1928564.1"/>
    <property type="molecule type" value="Genomic_DNA"/>
</dbReference>
<dbReference type="InterPro" id="IPR006797">
    <property type="entry name" value="PRELI/MSF1_dom"/>
</dbReference>
<sequence>MKLFEAFHEYSQNWATVTAAHWQKYPNDKTPHVLHVETLNRTIDPETGILRTERLISCRQACPAIVAKILGSSETSYVLEYSEVDPKQQVLKAVTTNLTYHNVVAVNEEICYTAHPTQPRSATAFKQSAQITAFSWIASTVEDFCVNRFRENAQIGKRALEQVVEKLAETNAAAAQTASAGSLAAAAGAQ</sequence>
<dbReference type="InterPro" id="IPR037365">
    <property type="entry name" value="Slowmo/Ups"/>
</dbReference>
<dbReference type="PROSITE" id="PS50904">
    <property type="entry name" value="PRELI_MSF1"/>
    <property type="match status" value="1"/>
</dbReference>